<dbReference type="GO" id="GO:0009451">
    <property type="term" value="P:RNA modification"/>
    <property type="evidence" value="ECO:0007669"/>
    <property type="project" value="InterPro"/>
</dbReference>
<keyword evidence="1" id="KW-0677">Repeat</keyword>
<dbReference type="Pfam" id="PF01535">
    <property type="entry name" value="PPR"/>
    <property type="match status" value="3"/>
</dbReference>
<dbReference type="FunFam" id="1.25.40.10:FF:000031">
    <property type="entry name" value="Pentatricopeptide repeat-containing protein mitochondrial"/>
    <property type="match status" value="1"/>
</dbReference>
<dbReference type="Proteomes" id="UP000652761">
    <property type="component" value="Unassembled WGS sequence"/>
</dbReference>
<dbReference type="Pfam" id="PF20431">
    <property type="entry name" value="E_motif"/>
    <property type="match status" value="1"/>
</dbReference>
<dbReference type="GO" id="GO:0003723">
    <property type="term" value="F:RNA binding"/>
    <property type="evidence" value="ECO:0007669"/>
    <property type="project" value="InterPro"/>
</dbReference>
<evidence type="ECO:0008006" key="5">
    <source>
        <dbReference type="Google" id="ProtNLM"/>
    </source>
</evidence>
<dbReference type="FunFam" id="1.25.40.10:FF:000090">
    <property type="entry name" value="Pentatricopeptide repeat-containing protein, chloroplastic"/>
    <property type="match status" value="1"/>
</dbReference>
<dbReference type="Pfam" id="PF13041">
    <property type="entry name" value="PPR_2"/>
    <property type="match status" value="3"/>
</dbReference>
<keyword evidence="4" id="KW-1185">Reference proteome</keyword>
<feature type="repeat" description="PPR" evidence="2">
    <location>
        <begin position="323"/>
        <end position="357"/>
    </location>
</feature>
<comment type="caution">
    <text evidence="3">The sequence shown here is derived from an EMBL/GenBank/DDBJ whole genome shotgun (WGS) entry which is preliminary data.</text>
</comment>
<name>A0A843UUH9_COLES</name>
<feature type="repeat" description="PPR" evidence="2">
    <location>
        <begin position="90"/>
        <end position="124"/>
    </location>
</feature>
<evidence type="ECO:0000313" key="4">
    <source>
        <dbReference type="Proteomes" id="UP000652761"/>
    </source>
</evidence>
<dbReference type="PROSITE" id="PS51375">
    <property type="entry name" value="PPR"/>
    <property type="match status" value="5"/>
</dbReference>
<organism evidence="3 4">
    <name type="scientific">Colocasia esculenta</name>
    <name type="common">Wild taro</name>
    <name type="synonym">Arum esculentum</name>
    <dbReference type="NCBI Taxonomy" id="4460"/>
    <lineage>
        <taxon>Eukaryota</taxon>
        <taxon>Viridiplantae</taxon>
        <taxon>Streptophyta</taxon>
        <taxon>Embryophyta</taxon>
        <taxon>Tracheophyta</taxon>
        <taxon>Spermatophyta</taxon>
        <taxon>Magnoliopsida</taxon>
        <taxon>Liliopsida</taxon>
        <taxon>Araceae</taxon>
        <taxon>Aroideae</taxon>
        <taxon>Colocasieae</taxon>
        <taxon>Colocasia</taxon>
    </lineage>
</organism>
<feature type="repeat" description="PPR" evidence="2">
    <location>
        <begin position="418"/>
        <end position="452"/>
    </location>
</feature>
<dbReference type="EMBL" id="NMUH01000965">
    <property type="protein sequence ID" value="MQL87265.1"/>
    <property type="molecule type" value="Genomic_DNA"/>
</dbReference>
<evidence type="ECO:0000313" key="3">
    <source>
        <dbReference type="EMBL" id="MQL87265.1"/>
    </source>
</evidence>
<protein>
    <recommendedName>
        <fullName evidence="5">Pentatricopeptide repeat-containing protein</fullName>
    </recommendedName>
</protein>
<reference evidence="3" key="1">
    <citation type="submission" date="2017-07" db="EMBL/GenBank/DDBJ databases">
        <title>Taro Niue Genome Assembly and Annotation.</title>
        <authorList>
            <person name="Atibalentja N."/>
            <person name="Keating K."/>
            <person name="Fields C.J."/>
        </authorList>
    </citation>
    <scope>NUCLEOTIDE SEQUENCE</scope>
    <source>
        <strain evidence="3">Niue_2</strain>
        <tissue evidence="3">Leaf</tissue>
    </source>
</reference>
<dbReference type="AlphaFoldDB" id="A0A843UUH9"/>
<dbReference type="InterPro" id="IPR002885">
    <property type="entry name" value="PPR_rpt"/>
</dbReference>
<dbReference type="InterPro" id="IPR046848">
    <property type="entry name" value="E_motif"/>
</dbReference>
<evidence type="ECO:0000256" key="1">
    <source>
        <dbReference type="ARBA" id="ARBA00022737"/>
    </source>
</evidence>
<dbReference type="Gene3D" id="1.25.40.10">
    <property type="entry name" value="Tetratricopeptide repeat domain"/>
    <property type="match status" value="3"/>
</dbReference>
<dbReference type="InterPro" id="IPR011990">
    <property type="entry name" value="TPR-like_helical_dom_sf"/>
</dbReference>
<feature type="repeat" description="PPR" evidence="2">
    <location>
        <begin position="160"/>
        <end position="194"/>
    </location>
</feature>
<proteinExistence type="predicted"/>
<accession>A0A843UUH9</accession>
<dbReference type="NCBIfam" id="TIGR00756">
    <property type="entry name" value="PPR"/>
    <property type="match status" value="4"/>
</dbReference>
<dbReference type="PANTHER" id="PTHR47926">
    <property type="entry name" value="PENTATRICOPEPTIDE REPEAT-CONTAINING PROTEIN"/>
    <property type="match status" value="1"/>
</dbReference>
<gene>
    <name evidence="3" type="ORF">Taro_019814</name>
</gene>
<feature type="repeat" description="PPR" evidence="2">
    <location>
        <begin position="222"/>
        <end position="256"/>
    </location>
</feature>
<dbReference type="OrthoDB" id="1928216at2759"/>
<sequence length="620" mass="68110">MPVRAPAIQLAVRRPLLLSPASLHGPEERCISLLGSPALTRRCFGQVLSFALTGGLLDCSSLAMRLLQFCVSGCDMSTACSIFRCLPDPAPFLWSAVMKGHSQNGSPGHCLSYFRDMLCHGAAPNEFVHPLVFKACKNLGAVSEGKQAHGHMIKSGFSWDVHVGNDLLHLYGERGSLDDALWLYDEMPERNMVSHMLVVDACFRAGNIDLAKSIFDGVAAPDLVLWSALLAGYVHSGASFVALQLFRQMLRAGNSPDHITMVSVFSACVQLGDHVLGRQAHGCVERSGMKMNNVGFTALLSMYINSDLADDALKIFENITHKDVVSWNSLITGFSENGRSKEALEVFRRMIRSGMKPDRVTFLGVLPSCAQVGAIETGREIECMVQSNGIHTDLMVVTSLMDIPGDARRLFDSLHLRDVFAWTSIIGGYAMNGNWEEANSHFRHMLAEGIRPNEVTFLSLLASCSHKGLVSEELEYFKSMTQDHLIEPKMEHYACLVDLLGRAGSVDEAKRFIDNMPLEPGPNVWGSLIGACATHKNIHIGEYAYRHLTELEPAADANYVFLSNLCAATNRWEEVASTRTKMESHLTRKAPGCSWIVVEGEIHEFLAGDMTHQHAYGGIG</sequence>
<evidence type="ECO:0000256" key="2">
    <source>
        <dbReference type="PROSITE-ProRule" id="PRU00708"/>
    </source>
</evidence>
<dbReference type="InterPro" id="IPR046960">
    <property type="entry name" value="PPR_At4g14850-like_plant"/>
</dbReference>